<keyword evidence="4" id="KW-1185">Reference proteome</keyword>
<accession>A0ABU0NR05</accession>
<protein>
    <recommendedName>
        <fullName evidence="2">C2H2-type domain-containing protein</fullName>
    </recommendedName>
</protein>
<feature type="compositionally biased region" description="Low complexity" evidence="1">
    <location>
        <begin position="146"/>
        <end position="155"/>
    </location>
</feature>
<dbReference type="PROSITE" id="PS00028">
    <property type="entry name" value="ZINC_FINGER_C2H2_1"/>
    <property type="match status" value="1"/>
</dbReference>
<evidence type="ECO:0000259" key="2">
    <source>
        <dbReference type="PROSITE" id="PS00028"/>
    </source>
</evidence>
<dbReference type="InterPro" id="IPR013087">
    <property type="entry name" value="Znf_C2H2_type"/>
</dbReference>
<organism evidence="3 4">
    <name type="scientific">Streptomyces rishiriensis</name>
    <dbReference type="NCBI Taxonomy" id="68264"/>
    <lineage>
        <taxon>Bacteria</taxon>
        <taxon>Bacillati</taxon>
        <taxon>Actinomycetota</taxon>
        <taxon>Actinomycetes</taxon>
        <taxon>Kitasatosporales</taxon>
        <taxon>Streptomycetaceae</taxon>
        <taxon>Streptomyces</taxon>
    </lineage>
</organism>
<evidence type="ECO:0000256" key="1">
    <source>
        <dbReference type="SAM" id="MobiDB-lite"/>
    </source>
</evidence>
<evidence type="ECO:0000313" key="3">
    <source>
        <dbReference type="EMBL" id="MDQ0581557.1"/>
    </source>
</evidence>
<gene>
    <name evidence="3" type="ORF">QF030_003735</name>
</gene>
<proteinExistence type="predicted"/>
<dbReference type="Proteomes" id="UP001230654">
    <property type="component" value="Unassembled WGS sequence"/>
</dbReference>
<reference evidence="3 4" key="1">
    <citation type="submission" date="2023-07" db="EMBL/GenBank/DDBJ databases">
        <title>Comparative genomics of wheat-associated soil bacteria to identify genetic determinants of phenazine resistance.</title>
        <authorList>
            <person name="Mouncey N."/>
        </authorList>
    </citation>
    <scope>NUCLEOTIDE SEQUENCE [LARGE SCALE GENOMIC DNA]</scope>
    <source>
        <strain evidence="3 4">B2I6</strain>
    </source>
</reference>
<feature type="domain" description="C2H2-type" evidence="2">
    <location>
        <begin position="75"/>
        <end position="97"/>
    </location>
</feature>
<name>A0ABU0NR05_STRRH</name>
<feature type="region of interest" description="Disordered" evidence="1">
    <location>
        <begin position="136"/>
        <end position="170"/>
    </location>
</feature>
<dbReference type="EMBL" id="JAUSWV010000002">
    <property type="protein sequence ID" value="MDQ0581557.1"/>
    <property type="molecule type" value="Genomic_DNA"/>
</dbReference>
<sequence length="184" mass="19908">MGGQRAPGVVARDAQIGFNSAQVECIRSGRGVHWVTGLQESHRRTTGAVMSEITGQTGLRGGASAVVNESYSFACMRCGHGWEQAYEIEHHTNADGHEFVLYVADGRIVPSPLSRPACQNCDGHVVRIMRAGQVSSVQNASRPRSVPTAAAPVRTATEERAGDRPAEHHHWHLSDLLHPFRKAG</sequence>
<comment type="caution">
    <text evidence="3">The sequence shown here is derived from an EMBL/GenBank/DDBJ whole genome shotgun (WGS) entry which is preliminary data.</text>
</comment>
<feature type="compositionally biased region" description="Basic and acidic residues" evidence="1">
    <location>
        <begin position="156"/>
        <end position="170"/>
    </location>
</feature>
<evidence type="ECO:0000313" key="4">
    <source>
        <dbReference type="Proteomes" id="UP001230654"/>
    </source>
</evidence>